<evidence type="ECO:0000313" key="1">
    <source>
        <dbReference type="EMBL" id="MPC54721.1"/>
    </source>
</evidence>
<protein>
    <submittedName>
        <fullName evidence="1">Uncharacterized protein</fullName>
    </submittedName>
</protein>
<evidence type="ECO:0000313" key="2">
    <source>
        <dbReference type="Proteomes" id="UP000324222"/>
    </source>
</evidence>
<name>A0A5B7G4C4_PORTR</name>
<organism evidence="1 2">
    <name type="scientific">Portunus trituberculatus</name>
    <name type="common">Swimming crab</name>
    <name type="synonym">Neptunus trituberculatus</name>
    <dbReference type="NCBI Taxonomy" id="210409"/>
    <lineage>
        <taxon>Eukaryota</taxon>
        <taxon>Metazoa</taxon>
        <taxon>Ecdysozoa</taxon>
        <taxon>Arthropoda</taxon>
        <taxon>Crustacea</taxon>
        <taxon>Multicrustacea</taxon>
        <taxon>Malacostraca</taxon>
        <taxon>Eumalacostraca</taxon>
        <taxon>Eucarida</taxon>
        <taxon>Decapoda</taxon>
        <taxon>Pleocyemata</taxon>
        <taxon>Brachyura</taxon>
        <taxon>Eubrachyura</taxon>
        <taxon>Portunoidea</taxon>
        <taxon>Portunidae</taxon>
        <taxon>Portuninae</taxon>
        <taxon>Portunus</taxon>
    </lineage>
</organism>
<dbReference type="EMBL" id="VSRR010012583">
    <property type="protein sequence ID" value="MPC54721.1"/>
    <property type="molecule type" value="Genomic_DNA"/>
</dbReference>
<dbReference type="AlphaFoldDB" id="A0A5B7G4C4"/>
<proteinExistence type="predicted"/>
<dbReference type="Proteomes" id="UP000324222">
    <property type="component" value="Unassembled WGS sequence"/>
</dbReference>
<keyword evidence="2" id="KW-1185">Reference proteome</keyword>
<comment type="caution">
    <text evidence="1">The sequence shown here is derived from an EMBL/GenBank/DDBJ whole genome shotgun (WGS) entry which is preliminary data.</text>
</comment>
<reference evidence="1 2" key="1">
    <citation type="submission" date="2019-05" db="EMBL/GenBank/DDBJ databases">
        <title>Another draft genome of Portunus trituberculatus and its Hox gene families provides insights of decapod evolution.</title>
        <authorList>
            <person name="Jeong J.-H."/>
            <person name="Song I."/>
            <person name="Kim S."/>
            <person name="Choi T."/>
            <person name="Kim D."/>
            <person name="Ryu S."/>
            <person name="Kim W."/>
        </authorList>
    </citation>
    <scope>NUCLEOTIDE SEQUENCE [LARGE SCALE GENOMIC DNA]</scope>
    <source>
        <tissue evidence="1">Muscle</tissue>
    </source>
</reference>
<gene>
    <name evidence="1" type="ORF">E2C01_048646</name>
</gene>
<accession>A0A5B7G4C4</accession>
<sequence length="86" mass="9868">MKCDVRRQATTIPRALQRSIHIPVIHNSLQFKVYWMRLLYLLRLSGRSIFPPMVPINWPQASFRARKGFALPGVKAALGRLLLSTP</sequence>